<dbReference type="InterPro" id="IPR009057">
    <property type="entry name" value="Homeodomain-like_sf"/>
</dbReference>
<keyword evidence="5" id="KW-1185">Reference proteome</keyword>
<dbReference type="PANTHER" id="PTHR30055:SF234">
    <property type="entry name" value="HTH-TYPE TRANSCRIPTIONAL REGULATOR BETI"/>
    <property type="match status" value="1"/>
</dbReference>
<reference evidence="5" key="1">
    <citation type="submission" date="2016-10" db="EMBL/GenBank/DDBJ databases">
        <authorList>
            <person name="Varghese N."/>
            <person name="Submissions S."/>
        </authorList>
    </citation>
    <scope>NUCLEOTIDE SEQUENCE [LARGE SCALE GENOMIC DNA]</scope>
    <source>
        <strain evidence="5">BS3775</strain>
    </source>
</reference>
<dbReference type="SUPFAM" id="SSF48498">
    <property type="entry name" value="Tetracyclin repressor-like, C-terminal domain"/>
    <property type="match status" value="1"/>
</dbReference>
<accession>A0A1H1GTP2</accession>
<name>A0A1H1GTP2_9PSED</name>
<keyword evidence="3" id="KW-0804">Transcription</keyword>
<dbReference type="OrthoDB" id="7028830at2"/>
<dbReference type="InterPro" id="IPR041490">
    <property type="entry name" value="KstR2_TetR_C"/>
</dbReference>
<dbReference type="InterPro" id="IPR036271">
    <property type="entry name" value="Tet_transcr_reg_TetR-rel_C_sf"/>
</dbReference>
<dbReference type="InterPro" id="IPR001647">
    <property type="entry name" value="HTH_TetR"/>
</dbReference>
<dbReference type="Proteomes" id="UP000199570">
    <property type="component" value="Unassembled WGS sequence"/>
</dbReference>
<dbReference type="Gene3D" id="1.10.357.10">
    <property type="entry name" value="Tetracycline Repressor, domain 2"/>
    <property type="match status" value="1"/>
</dbReference>
<proteinExistence type="predicted"/>
<dbReference type="PROSITE" id="PS50977">
    <property type="entry name" value="HTH_TETR_2"/>
    <property type="match status" value="1"/>
</dbReference>
<dbReference type="EMBL" id="FNKJ01000003">
    <property type="protein sequence ID" value="SDR16226.1"/>
    <property type="molecule type" value="Genomic_DNA"/>
</dbReference>
<dbReference type="PRINTS" id="PR00455">
    <property type="entry name" value="HTHTETR"/>
</dbReference>
<dbReference type="GO" id="GO:0003700">
    <property type="term" value="F:DNA-binding transcription factor activity"/>
    <property type="evidence" value="ECO:0007669"/>
    <property type="project" value="TreeGrafter"/>
</dbReference>
<dbReference type="SUPFAM" id="SSF46689">
    <property type="entry name" value="Homeodomain-like"/>
    <property type="match status" value="1"/>
</dbReference>
<sequence length="210" mass="23537">MPIEITSTKPVHSARDRLLDAAGKLFAVHGFHAIGLRDLASYLGLHAGSLYHHIENKQSLLFELIESGLSDLLLDTERRMKGARSTRERLRAFIQAFVAFHFNEKHKLVLITHEFGNLNEEQKAHLIQLKDRYSAVLRPIIAADYSVQGNVCGDHCLMTSTIITILFGQSQWYSIATTKPQLTEALTNIITGIIVQNKNAQPPATLRKIT</sequence>
<evidence type="ECO:0000313" key="5">
    <source>
        <dbReference type="Proteomes" id="UP000199570"/>
    </source>
</evidence>
<keyword evidence="2 4" id="KW-0238">DNA-binding</keyword>
<evidence type="ECO:0000256" key="3">
    <source>
        <dbReference type="ARBA" id="ARBA00023163"/>
    </source>
</evidence>
<evidence type="ECO:0000256" key="1">
    <source>
        <dbReference type="ARBA" id="ARBA00023015"/>
    </source>
</evidence>
<dbReference type="Pfam" id="PF17932">
    <property type="entry name" value="TetR_C_24"/>
    <property type="match status" value="1"/>
</dbReference>
<organism evidence="4 5">
    <name type="scientific">Pseudomonas moorei</name>
    <dbReference type="NCBI Taxonomy" id="395599"/>
    <lineage>
        <taxon>Bacteria</taxon>
        <taxon>Pseudomonadati</taxon>
        <taxon>Pseudomonadota</taxon>
        <taxon>Gammaproteobacteria</taxon>
        <taxon>Pseudomonadales</taxon>
        <taxon>Pseudomonadaceae</taxon>
        <taxon>Pseudomonas</taxon>
    </lineage>
</organism>
<dbReference type="Pfam" id="PF00440">
    <property type="entry name" value="TetR_N"/>
    <property type="match status" value="1"/>
</dbReference>
<keyword evidence="1" id="KW-0805">Transcription regulation</keyword>
<dbReference type="PANTHER" id="PTHR30055">
    <property type="entry name" value="HTH-TYPE TRANSCRIPTIONAL REGULATOR RUTR"/>
    <property type="match status" value="1"/>
</dbReference>
<gene>
    <name evidence="4" type="ORF">SAMN04490195_3509</name>
</gene>
<dbReference type="InterPro" id="IPR050109">
    <property type="entry name" value="HTH-type_TetR-like_transc_reg"/>
</dbReference>
<dbReference type="RefSeq" id="WP_090323725.1">
    <property type="nucleotide sequence ID" value="NZ_FNKJ01000003.1"/>
</dbReference>
<evidence type="ECO:0000313" key="4">
    <source>
        <dbReference type="EMBL" id="SDR16226.1"/>
    </source>
</evidence>
<dbReference type="AlphaFoldDB" id="A0A1H1GTP2"/>
<dbReference type="GO" id="GO:0000976">
    <property type="term" value="F:transcription cis-regulatory region binding"/>
    <property type="evidence" value="ECO:0007669"/>
    <property type="project" value="TreeGrafter"/>
</dbReference>
<protein>
    <submittedName>
        <fullName evidence="4">DNA-binding transcriptional regulator, AcrR family</fullName>
    </submittedName>
</protein>
<evidence type="ECO:0000256" key="2">
    <source>
        <dbReference type="ARBA" id="ARBA00023125"/>
    </source>
</evidence>